<evidence type="ECO:0000256" key="5">
    <source>
        <dbReference type="ARBA" id="ARBA00022553"/>
    </source>
</evidence>
<dbReference type="EMBL" id="AEYP01101517">
    <property type="status" value="NOT_ANNOTATED_CDS"/>
    <property type="molecule type" value="Genomic_DNA"/>
</dbReference>
<dbReference type="PANTHER" id="PTHR12618:SF20">
    <property type="entry name" value="PHD AND RING FINGER DOMAIN-CONTAINING PROTEIN 1"/>
    <property type="match status" value="1"/>
</dbReference>
<evidence type="ECO:0000259" key="14">
    <source>
        <dbReference type="PROSITE" id="PS50016"/>
    </source>
</evidence>
<feature type="region of interest" description="Disordered" evidence="13">
    <location>
        <begin position="539"/>
        <end position="634"/>
    </location>
</feature>
<evidence type="ECO:0000256" key="3">
    <source>
        <dbReference type="ARBA" id="ARBA00022443"/>
    </source>
</evidence>
<dbReference type="OMA" id="VENTRAC"/>
<dbReference type="InterPro" id="IPR011011">
    <property type="entry name" value="Znf_FYVE_PHD"/>
</dbReference>
<evidence type="ECO:0000256" key="13">
    <source>
        <dbReference type="SAM" id="MobiDB-lite"/>
    </source>
</evidence>
<evidence type="ECO:0000256" key="2">
    <source>
        <dbReference type="ARBA" id="ARBA00006197"/>
    </source>
</evidence>
<dbReference type="EMBL" id="AEYP01101516">
    <property type="status" value="NOT_ANNOTATED_CDS"/>
    <property type="molecule type" value="Genomic_DNA"/>
</dbReference>
<dbReference type="Gene3D" id="1.10.150.50">
    <property type="entry name" value="Transcription Factor, Ets-1"/>
    <property type="match status" value="1"/>
</dbReference>
<dbReference type="CDD" id="cd15536">
    <property type="entry name" value="PHD_PHRF1"/>
    <property type="match status" value="1"/>
</dbReference>
<keyword evidence="4" id="KW-0963">Cytoplasm</keyword>
<dbReference type="InterPro" id="IPR013083">
    <property type="entry name" value="Znf_RING/FYVE/PHD"/>
</dbReference>
<keyword evidence="3" id="KW-0728">SH3 domain</keyword>
<dbReference type="HOGENOM" id="CLU_003222_0_0_1"/>
<dbReference type="SMART" id="SM00249">
    <property type="entry name" value="PHD"/>
    <property type="match status" value="1"/>
</dbReference>
<feature type="compositionally biased region" description="Low complexity" evidence="13">
    <location>
        <begin position="1218"/>
        <end position="1229"/>
    </location>
</feature>
<feature type="region of interest" description="Disordered" evidence="13">
    <location>
        <begin position="445"/>
        <end position="474"/>
    </location>
</feature>
<dbReference type="InterPro" id="IPR047157">
    <property type="entry name" value="PHRF1/Atg35"/>
</dbReference>
<dbReference type="eggNOG" id="KOG3557">
    <property type="taxonomic scope" value="Eukaryota"/>
</dbReference>
<dbReference type="EMBL" id="AEYP01101518">
    <property type="status" value="NOT_ANNOTATED_CDS"/>
    <property type="molecule type" value="Genomic_DNA"/>
</dbReference>
<accession>M3YBQ8</accession>
<proteinExistence type="inferred from homology"/>
<feature type="compositionally biased region" description="Low complexity" evidence="13">
    <location>
        <begin position="451"/>
        <end position="461"/>
    </location>
</feature>
<dbReference type="GO" id="GO:0005737">
    <property type="term" value="C:cytoplasm"/>
    <property type="evidence" value="ECO:0007669"/>
    <property type="project" value="UniProtKB-SubCell"/>
</dbReference>
<evidence type="ECO:0000256" key="7">
    <source>
        <dbReference type="ARBA" id="ARBA00022771"/>
    </source>
</evidence>
<feature type="domain" description="RING-type" evidence="15">
    <location>
        <begin position="110"/>
        <end position="151"/>
    </location>
</feature>
<protein>
    <recommendedName>
        <fullName evidence="11">PHD and RING finger domain-containing protein 1</fullName>
    </recommendedName>
</protein>
<dbReference type="InterPro" id="IPR036028">
    <property type="entry name" value="SH3-like_dom_sf"/>
</dbReference>
<evidence type="ECO:0000259" key="15">
    <source>
        <dbReference type="PROSITE" id="PS50089"/>
    </source>
</evidence>
<dbReference type="STRING" id="9669.ENSMPUP00000008765"/>
<dbReference type="InterPro" id="IPR013761">
    <property type="entry name" value="SAM/pointed_sf"/>
</dbReference>
<feature type="compositionally biased region" description="Low complexity" evidence="13">
    <location>
        <begin position="985"/>
        <end position="997"/>
    </location>
</feature>
<evidence type="ECO:0000256" key="6">
    <source>
        <dbReference type="ARBA" id="ARBA00022723"/>
    </source>
</evidence>
<feature type="region of interest" description="Disordered" evidence="13">
    <location>
        <begin position="1394"/>
        <end position="1463"/>
    </location>
</feature>
<dbReference type="Gene3D" id="2.30.30.40">
    <property type="entry name" value="SH3 Domains"/>
    <property type="match status" value="1"/>
</dbReference>
<evidence type="ECO:0000256" key="9">
    <source>
        <dbReference type="ARBA" id="ARBA00023054"/>
    </source>
</evidence>
<feature type="compositionally biased region" description="Acidic residues" evidence="13">
    <location>
        <begin position="56"/>
        <end position="74"/>
    </location>
</feature>
<feature type="compositionally biased region" description="Basic residues" evidence="13">
    <location>
        <begin position="998"/>
        <end position="1017"/>
    </location>
</feature>
<feature type="compositionally biased region" description="Basic residues" evidence="13">
    <location>
        <begin position="1105"/>
        <end position="1117"/>
    </location>
</feature>
<dbReference type="InParanoid" id="M3YBQ8"/>
<feature type="domain" description="PHD-type" evidence="14">
    <location>
        <begin position="186"/>
        <end position="236"/>
    </location>
</feature>
<keyword evidence="9" id="KW-0175">Coiled coil</keyword>
<dbReference type="Gene3D" id="3.30.40.10">
    <property type="entry name" value="Zinc/RING finger domain, C3HC4 (zinc finger)"/>
    <property type="match status" value="2"/>
</dbReference>
<dbReference type="Pfam" id="PF18016">
    <property type="entry name" value="SAM_3"/>
    <property type="match status" value="1"/>
</dbReference>
<evidence type="ECO:0000256" key="8">
    <source>
        <dbReference type="ARBA" id="ARBA00022833"/>
    </source>
</evidence>
<evidence type="ECO:0000256" key="4">
    <source>
        <dbReference type="ARBA" id="ARBA00022490"/>
    </source>
</evidence>
<feature type="compositionally biased region" description="Basic residues" evidence="13">
    <location>
        <begin position="370"/>
        <end position="385"/>
    </location>
</feature>
<evidence type="ECO:0000256" key="10">
    <source>
        <dbReference type="ARBA" id="ARBA00064669"/>
    </source>
</evidence>
<feature type="region of interest" description="Disordered" evidence="13">
    <location>
        <begin position="1"/>
        <end position="80"/>
    </location>
</feature>
<gene>
    <name evidence="16" type="primary">PHRF1</name>
</gene>
<sequence length="1766" mass="190272">MDDDSLDELVDRSPGPAGRRRLSPAALASSAEESSDGAGGGSEDDTGSERSCSTDGADEDGGLEDPSGSEDSEEEGGRGEGAEALVAVVDAQGKLEASGAFSSDDDSESCPICLNTFRDQAVGTPENCAHYFCLDCIVEWSKNANSCPVDRTVFKCICIRARLGGKILKKIPVENARAGEDEEEDPTFCEVCGRSDREDRLLLCDGCDAGYHMECLDPPLQEVPVDEWFCPECAAPGAAPAADAGPVSEEEVSLLLADVVPTTSRLRPHAGRTRAIARTRQSERVRATVNRNRISTARRIQHVPRHLVSSLLDETIEAVAAGLSSAVYQRPVTPRAAAKRRRRVGRRRKVSGRRKTQSRSSVKSRSSGTRSKKRQGRVRKRKGKKSKNEATARSRIARTLGLRGPARGACIPSVHKPADPSLGLMRADIGVASLSLFGDPYELDPFDSSEEPSANPASPLSAKRRVLSQSALRSHRPVARPVAVGLSRRSVPAAAPEPEVDEAPVPDLVGSILSGQSLLMMNGADIVIHRDGSLSAKSAAPVSFPRSTGGSSQGAEHRGPRACLQPRAPHSGSGPQGAGLSCRGGPAPSRVPALRTGATVRLDPSVTPLSGQTQNLSGVRGPGLKQRDDTRWDSDSRRALLPSSASSKTPSSCCHLPPAGALLGQALKPAPRRPDISELPRIPKVRREGGGGQTDAAPASEQRAEIPSSCISRLTGREGPGQPGHGARAEGEPSHRGPQDPGPHSGGGSQSPASLGPSKGKGVSSTFESFRINIPGNTAHSGRLSNPGFCNTFRPVDNKVQRKEAPSPLFSIRKTKQLKSEIYDPFDPTGSDSSSAGSSPERLGSGLLPSEITRTISINSPKAPMLQTVRCVTSYTVETVLGTEPEPPRGPSSSGLELRGEGAAEGTSDLECEGLREGLGEGQGSASRAQRPSPPEPWEDKGQLPCSTFFGSEERMVTCVTVAEPEAPPSPDAPQMTTHRIVELRSPSCSRSTSSSRGGKKAKRKRATSREHRRTRSGSRSGSRSGDRSSRSVSPPVGDDHPRRQQTKSRGRRSSSDHSSSHERAKRKKTKDERRRKTDSRGHGRRRSRSRSGSPCSSSHERRESRRRKRRRSGSRSRGRECSPPSSLERARRHRHPRERSPRERSRERPRTRWGSHERRKRRSRSPRSPSTEHRSREHQRPRSHERRPRPRSPERKLAPVLQEEQKPDQELPARPLAPAGADASPAGAETHKVAPEAPAGHPPEDLDYGDSVEAGHIFEDFSSEAFFMQLDDMSSPPSPESTDSSPERDLPPTPSIPPAGGHQQDTSLAVAVIRREVSSIHGEDTAQAPPRAQGPEERPGLQQEATGAAVVAGALGSRAVGAVPVGKEEGPPQPPLLRAKALVKRVTWNLQEAQSGAPAEDPGLRMPLHRPQKPREGVWETEDMGPSMGFQQAPFSEPPPAGYALPESGFPEAEPSQVYTPNLPPAPALPVSLPPYTAAGQPAVQYILHGSLPLASCGVPQSPAPGPPALPAVSEPAAYSSGTSNSEERAAAPRPAAEKAKNEEYMKKLQVQERAVEEVKLAIKPFYQKREVLEDGHQWWKVRNRSGQAGYVPSNILDETRLEEAPPQQASLKYWGPASPTHKLPPSFAGNKDELIHHMDEVNDELIKKISHIKAQPQRHFRVERSQPAAVPLTYESGPAEVRAWLEAKAFSARIVENLGILTGPQLFSLNKDELKKVCGEEGIRVYSQLTVQKAVLEKQPGGSELEELISKFHSKTQRRLEDDS</sequence>
<dbReference type="PANTHER" id="PTHR12618">
    <property type="entry name" value="PHD AND RING FINGER DOMAIN-CONTAINING PROTEIN 1"/>
    <property type="match status" value="1"/>
</dbReference>
<dbReference type="PROSITE" id="PS00518">
    <property type="entry name" value="ZF_RING_1"/>
    <property type="match status" value="1"/>
</dbReference>
<dbReference type="GO" id="GO:0008270">
    <property type="term" value="F:zinc ion binding"/>
    <property type="evidence" value="ECO:0007669"/>
    <property type="project" value="UniProtKB-KW"/>
</dbReference>
<comment type="similarity">
    <text evidence="2">Belongs to the EPS8 family.</text>
</comment>
<feature type="region of interest" description="Disordered" evidence="13">
    <location>
        <begin position="880"/>
        <end position="1348"/>
    </location>
</feature>
<feature type="compositionally biased region" description="Low complexity" evidence="13">
    <location>
        <begin position="12"/>
        <end position="32"/>
    </location>
</feature>
<keyword evidence="7 12" id="KW-0863">Zinc-finger</keyword>
<feature type="compositionally biased region" description="Basic and acidic residues" evidence="13">
    <location>
        <begin position="1070"/>
        <end position="1082"/>
    </location>
</feature>
<dbReference type="EMBL" id="AEYP01101513">
    <property type="status" value="NOT_ANNOTATED_CDS"/>
    <property type="molecule type" value="Genomic_DNA"/>
</dbReference>
<feature type="compositionally biased region" description="Basic and acidic residues" evidence="13">
    <location>
        <begin position="1139"/>
        <end position="1157"/>
    </location>
</feature>
<feature type="compositionally biased region" description="Basic and acidic residues" evidence="13">
    <location>
        <begin position="1171"/>
        <end position="1183"/>
    </location>
</feature>
<evidence type="ECO:0000256" key="1">
    <source>
        <dbReference type="ARBA" id="ARBA00004496"/>
    </source>
</evidence>
<dbReference type="InterPro" id="IPR001841">
    <property type="entry name" value="Znf_RING"/>
</dbReference>
<feature type="compositionally biased region" description="Basic and acidic residues" evidence="13">
    <location>
        <begin position="1527"/>
        <end position="1542"/>
    </location>
</feature>
<feature type="compositionally biased region" description="Basic and acidic residues" evidence="13">
    <location>
        <begin position="1054"/>
        <end position="1063"/>
    </location>
</feature>
<name>M3YBQ8_MUSPF</name>
<dbReference type="Pfam" id="PF13639">
    <property type="entry name" value="zf-RING_2"/>
    <property type="match status" value="1"/>
</dbReference>
<feature type="compositionally biased region" description="Basic and acidic residues" evidence="13">
    <location>
        <begin position="1314"/>
        <end position="1325"/>
    </location>
</feature>
<dbReference type="EMBL" id="AEYP01101514">
    <property type="status" value="NOT_ANNOTATED_CDS"/>
    <property type="molecule type" value="Genomic_DNA"/>
</dbReference>
<feature type="compositionally biased region" description="Basic and acidic residues" evidence="13">
    <location>
        <begin position="625"/>
        <end position="634"/>
    </location>
</feature>
<dbReference type="CDD" id="cd16635">
    <property type="entry name" value="mRING-HC-C3HC3D_PHRF1"/>
    <property type="match status" value="1"/>
</dbReference>
<feature type="region of interest" description="Disordered" evidence="13">
    <location>
        <begin position="1500"/>
        <end position="1542"/>
    </location>
</feature>
<comment type="subunit">
    <text evidence="10">Interacts with POLR2A (via the C-terminal domain).</text>
</comment>
<dbReference type="PROSITE" id="PS50089">
    <property type="entry name" value="ZF_RING_2"/>
    <property type="match status" value="1"/>
</dbReference>
<feature type="compositionally biased region" description="Low complexity" evidence="13">
    <location>
        <begin position="830"/>
        <end position="839"/>
    </location>
</feature>
<feature type="compositionally biased region" description="Basic and acidic residues" evidence="13">
    <location>
        <begin position="727"/>
        <end position="738"/>
    </location>
</feature>
<feature type="region of interest" description="Disordered" evidence="13">
    <location>
        <begin position="332"/>
        <end position="415"/>
    </location>
</feature>
<dbReference type="EMBL" id="AEYP01101519">
    <property type="status" value="NOT_ANNOTATED_CDS"/>
    <property type="molecule type" value="Genomic_DNA"/>
</dbReference>
<dbReference type="SUPFAM" id="SSF50044">
    <property type="entry name" value="SH3-domain"/>
    <property type="match status" value="1"/>
</dbReference>
<dbReference type="InterPro" id="IPR057031">
    <property type="entry name" value="SFR19-like_C"/>
</dbReference>
<comment type="subcellular location">
    <subcellularLocation>
        <location evidence="1">Cytoplasm</location>
    </subcellularLocation>
</comment>
<dbReference type="PROSITE" id="PS50016">
    <property type="entry name" value="ZF_PHD_2"/>
    <property type="match status" value="1"/>
</dbReference>
<dbReference type="EMBL" id="AEYP01101511">
    <property type="status" value="NOT_ANNOTATED_CDS"/>
    <property type="molecule type" value="Genomic_DNA"/>
</dbReference>
<dbReference type="EMBL" id="AEYP01101515">
    <property type="status" value="NOT_ANNOTATED_CDS"/>
    <property type="molecule type" value="Genomic_DNA"/>
</dbReference>
<keyword evidence="8" id="KW-0862">Zinc</keyword>
<organism evidence="16">
    <name type="scientific">Mustela putorius furo</name>
    <name type="common">European domestic ferret</name>
    <name type="synonym">Mustela furo</name>
    <dbReference type="NCBI Taxonomy" id="9669"/>
    <lineage>
        <taxon>Eukaryota</taxon>
        <taxon>Metazoa</taxon>
        <taxon>Chordata</taxon>
        <taxon>Craniata</taxon>
        <taxon>Vertebrata</taxon>
        <taxon>Euteleostomi</taxon>
        <taxon>Mammalia</taxon>
        <taxon>Eutheria</taxon>
        <taxon>Laurasiatheria</taxon>
        <taxon>Carnivora</taxon>
        <taxon>Caniformia</taxon>
        <taxon>Musteloidea</taxon>
        <taxon>Mustelidae</taxon>
        <taxon>Mustelinae</taxon>
        <taxon>Mustela</taxon>
    </lineage>
</organism>
<dbReference type="InterPro" id="IPR041418">
    <property type="entry name" value="SAM_3"/>
</dbReference>
<dbReference type="eggNOG" id="KOG0825">
    <property type="taxonomic scope" value="Eukaryota"/>
</dbReference>
<reference evidence="16" key="1">
    <citation type="submission" date="2024-06" db="UniProtKB">
        <authorList>
            <consortium name="Ensembl"/>
        </authorList>
    </citation>
    <scope>IDENTIFICATION</scope>
</reference>
<dbReference type="InterPro" id="IPR017907">
    <property type="entry name" value="Znf_RING_CS"/>
</dbReference>
<dbReference type="Ensembl" id="ENSMPUT00000008909.1">
    <property type="protein sequence ID" value="ENSMPUP00000008765.1"/>
    <property type="gene ID" value="ENSMPUG00000008835.1"/>
</dbReference>
<dbReference type="Pfam" id="PF00628">
    <property type="entry name" value="PHD"/>
    <property type="match status" value="1"/>
</dbReference>
<feature type="compositionally biased region" description="Basic and acidic residues" evidence="13">
    <location>
        <begin position="1192"/>
        <end position="1212"/>
    </location>
</feature>
<dbReference type="InterPro" id="IPR019787">
    <property type="entry name" value="Znf_PHD-finger"/>
</dbReference>
<feature type="compositionally biased region" description="Low complexity" evidence="13">
    <location>
        <begin position="1272"/>
        <end position="1285"/>
    </location>
</feature>
<dbReference type="InterPro" id="IPR001965">
    <property type="entry name" value="Znf_PHD"/>
</dbReference>
<evidence type="ECO:0000313" key="16">
    <source>
        <dbReference type="Ensembl" id="ENSMPUP00000008765.1"/>
    </source>
</evidence>
<keyword evidence="5" id="KW-0597">Phosphoprotein</keyword>
<dbReference type="SMART" id="SM00184">
    <property type="entry name" value="RING"/>
    <property type="match status" value="2"/>
</dbReference>
<feature type="compositionally biased region" description="Basic and acidic residues" evidence="13">
    <location>
        <begin position="796"/>
        <end position="805"/>
    </location>
</feature>
<dbReference type="EMBL" id="AEYP01101512">
    <property type="status" value="NOT_ANNOTATED_CDS"/>
    <property type="molecule type" value="Genomic_DNA"/>
</dbReference>
<dbReference type="SUPFAM" id="SSF57850">
    <property type="entry name" value="RING/U-box"/>
    <property type="match status" value="1"/>
</dbReference>
<feature type="compositionally biased region" description="Polar residues" evidence="13">
    <location>
        <begin position="607"/>
        <end position="617"/>
    </location>
</feature>
<evidence type="ECO:0000256" key="11">
    <source>
        <dbReference type="ARBA" id="ARBA00073980"/>
    </source>
</evidence>
<dbReference type="FunFam" id="1.10.150.50:FF:000023">
    <property type="entry name" value="Epidermal growth factor receptor kinase substrate 8"/>
    <property type="match status" value="1"/>
</dbReference>
<feature type="compositionally biased region" description="Polar residues" evidence="13">
    <location>
        <begin position="545"/>
        <end position="554"/>
    </location>
</feature>
<dbReference type="CDD" id="cd09540">
    <property type="entry name" value="SAM_EPS8-like"/>
    <property type="match status" value="1"/>
</dbReference>
<feature type="region of interest" description="Disordered" evidence="13">
    <location>
        <begin position="670"/>
        <end position="849"/>
    </location>
</feature>
<evidence type="ECO:0000256" key="12">
    <source>
        <dbReference type="PROSITE-ProRule" id="PRU00175"/>
    </source>
</evidence>
<dbReference type="EMBL" id="AEYP01101520">
    <property type="status" value="NOT_ANNOTATED_CDS"/>
    <property type="molecule type" value="Genomic_DNA"/>
</dbReference>
<dbReference type="SUPFAM" id="SSF57903">
    <property type="entry name" value="FYVE/PHD zinc finger"/>
    <property type="match status" value="1"/>
</dbReference>
<feature type="compositionally biased region" description="Polar residues" evidence="13">
    <location>
        <begin position="775"/>
        <end position="784"/>
    </location>
</feature>
<dbReference type="FunFam" id="3.30.40.10:FF:000526">
    <property type="entry name" value="PHD and ring finger domains 1"/>
    <property type="match status" value="1"/>
</dbReference>
<feature type="compositionally biased region" description="Basic residues" evidence="13">
    <location>
        <begin position="1044"/>
        <end position="1053"/>
    </location>
</feature>
<keyword evidence="6" id="KW-0479">Metal-binding</keyword>
<dbReference type="Pfam" id="PF23030">
    <property type="entry name" value="SCAF11-like_C"/>
    <property type="match status" value="1"/>
</dbReference>
<feature type="compositionally biased region" description="Basic residues" evidence="13">
    <location>
        <begin position="337"/>
        <end position="357"/>
    </location>
</feature>
<feature type="compositionally biased region" description="Low complexity" evidence="13">
    <location>
        <begin position="358"/>
        <end position="369"/>
    </location>
</feature>
<dbReference type="GeneTree" id="ENSGT00950000183205"/>